<feature type="compositionally biased region" description="Polar residues" evidence="1">
    <location>
        <begin position="636"/>
        <end position="664"/>
    </location>
</feature>
<feature type="region of interest" description="Disordered" evidence="1">
    <location>
        <begin position="304"/>
        <end position="404"/>
    </location>
</feature>
<feature type="compositionally biased region" description="Polar residues" evidence="1">
    <location>
        <begin position="574"/>
        <end position="599"/>
    </location>
</feature>
<feature type="region of interest" description="Disordered" evidence="1">
    <location>
        <begin position="1"/>
        <end position="152"/>
    </location>
</feature>
<dbReference type="PANTHER" id="PTHR36005:SF1">
    <property type="entry name" value="DNA LIGASE-LIKE PROTEIN"/>
    <property type="match status" value="1"/>
</dbReference>
<dbReference type="AlphaFoldDB" id="A0AAV9BHC0"/>
<feature type="compositionally biased region" description="Basic and acidic residues" evidence="1">
    <location>
        <begin position="304"/>
        <end position="320"/>
    </location>
</feature>
<feature type="compositionally biased region" description="Acidic residues" evidence="1">
    <location>
        <begin position="390"/>
        <end position="401"/>
    </location>
</feature>
<organism evidence="2 3">
    <name type="scientific">Acorus gramineus</name>
    <name type="common">Dwarf sweet flag</name>
    <dbReference type="NCBI Taxonomy" id="55184"/>
    <lineage>
        <taxon>Eukaryota</taxon>
        <taxon>Viridiplantae</taxon>
        <taxon>Streptophyta</taxon>
        <taxon>Embryophyta</taxon>
        <taxon>Tracheophyta</taxon>
        <taxon>Spermatophyta</taxon>
        <taxon>Magnoliopsida</taxon>
        <taxon>Liliopsida</taxon>
        <taxon>Acoraceae</taxon>
        <taxon>Acorus</taxon>
    </lineage>
</organism>
<proteinExistence type="predicted"/>
<reference evidence="2" key="1">
    <citation type="journal article" date="2023" name="Nat. Commun.">
        <title>Diploid and tetraploid genomes of Acorus and the evolution of monocots.</title>
        <authorList>
            <person name="Ma L."/>
            <person name="Liu K.W."/>
            <person name="Li Z."/>
            <person name="Hsiao Y.Y."/>
            <person name="Qi Y."/>
            <person name="Fu T."/>
            <person name="Tang G.D."/>
            <person name="Zhang D."/>
            <person name="Sun W.H."/>
            <person name="Liu D.K."/>
            <person name="Li Y."/>
            <person name="Chen G.Z."/>
            <person name="Liu X.D."/>
            <person name="Liao X.Y."/>
            <person name="Jiang Y.T."/>
            <person name="Yu X."/>
            <person name="Hao Y."/>
            <person name="Huang J."/>
            <person name="Zhao X.W."/>
            <person name="Ke S."/>
            <person name="Chen Y.Y."/>
            <person name="Wu W.L."/>
            <person name="Hsu J.L."/>
            <person name="Lin Y.F."/>
            <person name="Huang M.D."/>
            <person name="Li C.Y."/>
            <person name="Huang L."/>
            <person name="Wang Z.W."/>
            <person name="Zhao X."/>
            <person name="Zhong W.Y."/>
            <person name="Peng D.H."/>
            <person name="Ahmad S."/>
            <person name="Lan S."/>
            <person name="Zhang J.S."/>
            <person name="Tsai W.C."/>
            <person name="Van de Peer Y."/>
            <person name="Liu Z.J."/>
        </authorList>
    </citation>
    <scope>NUCLEOTIDE SEQUENCE</scope>
    <source>
        <strain evidence="2">SCP</strain>
    </source>
</reference>
<feature type="compositionally biased region" description="Low complexity" evidence="1">
    <location>
        <begin position="43"/>
        <end position="55"/>
    </location>
</feature>
<evidence type="ECO:0000313" key="2">
    <source>
        <dbReference type="EMBL" id="KAK1275776.1"/>
    </source>
</evidence>
<feature type="compositionally biased region" description="Basic and acidic residues" evidence="1">
    <location>
        <begin position="626"/>
        <end position="635"/>
    </location>
</feature>
<accession>A0AAV9BHC0</accession>
<dbReference type="Proteomes" id="UP001179952">
    <property type="component" value="Unassembled WGS sequence"/>
</dbReference>
<name>A0AAV9BHC0_ACOGR</name>
<keyword evidence="3" id="KW-1185">Reference proteome</keyword>
<dbReference type="PANTHER" id="PTHR36005">
    <property type="entry name" value="DNA LIGASE-LIKE PROTEIN"/>
    <property type="match status" value="1"/>
</dbReference>
<comment type="caution">
    <text evidence="2">The sequence shown here is derived from an EMBL/GenBank/DDBJ whole genome shotgun (WGS) entry which is preliminary data.</text>
</comment>
<protein>
    <submittedName>
        <fullName evidence="2">Uncharacterized protein</fullName>
    </submittedName>
</protein>
<reference evidence="2" key="2">
    <citation type="submission" date="2023-06" db="EMBL/GenBank/DDBJ databases">
        <authorList>
            <person name="Ma L."/>
            <person name="Liu K.-W."/>
            <person name="Li Z."/>
            <person name="Hsiao Y.-Y."/>
            <person name="Qi Y."/>
            <person name="Fu T."/>
            <person name="Tang G."/>
            <person name="Zhang D."/>
            <person name="Sun W.-H."/>
            <person name="Liu D.-K."/>
            <person name="Li Y."/>
            <person name="Chen G.-Z."/>
            <person name="Liu X.-D."/>
            <person name="Liao X.-Y."/>
            <person name="Jiang Y.-T."/>
            <person name="Yu X."/>
            <person name="Hao Y."/>
            <person name="Huang J."/>
            <person name="Zhao X.-W."/>
            <person name="Ke S."/>
            <person name="Chen Y.-Y."/>
            <person name="Wu W.-L."/>
            <person name="Hsu J.-L."/>
            <person name="Lin Y.-F."/>
            <person name="Huang M.-D."/>
            <person name="Li C.-Y."/>
            <person name="Huang L."/>
            <person name="Wang Z.-W."/>
            <person name="Zhao X."/>
            <person name="Zhong W.-Y."/>
            <person name="Peng D.-H."/>
            <person name="Ahmad S."/>
            <person name="Lan S."/>
            <person name="Zhang J.-S."/>
            <person name="Tsai W.-C."/>
            <person name="Van De Peer Y."/>
            <person name="Liu Z.-J."/>
        </authorList>
    </citation>
    <scope>NUCLEOTIDE SEQUENCE</scope>
    <source>
        <strain evidence="2">SCP</strain>
        <tissue evidence="2">Leaves</tissue>
    </source>
</reference>
<feature type="compositionally biased region" description="Acidic residues" evidence="1">
    <location>
        <begin position="370"/>
        <end position="381"/>
    </location>
</feature>
<sequence>MDSDDETLFSPPDNEASTPIPQSKLRRLKRSSRVSEAPPLPDSDPLLAEPDLLPEAQEHSDQGESTDTIRPLFGSEGSDDGMPSNLGGDGLEDPGREEEVFINGSGGSRSARKRLSLGGAEEPLKKKKKDRRDEERKTKASAPNKRQLEKERKQYLMQLHADSQRLLRETRDVSFSARPVVEKPISSVLQKIRQRKLEIMKSVSTFDGSNSLDYDADDDTMMDTSHRNVAGSVVENNIVEGDLRLEGDRGLKLDDCNIENSDDSEDFLPSREEVLNNKPLVDKPSEAQVRDLEDITCEFQVKTAEDGPIEDHTDIFRKDASFPARDLNLTSSDDDSSDEEYDDKENVDPCSRKSVNKDPYLTDHFVKDFLDEEAEEEDDSDHDLSRFQENEENEESEESEGLNDLIATGYKEMPVDHEKRNELHQKWLEQQDAAATDDVLQRLKCGHKQRDTTLLSDEEDDEEFGKDSMEEITEVVHSMDAVKKNSKMAKQMISQMFTEKEDGFVSSDDEETEQMLYRQRLLEHTGDSNSLISPLEDESSREVFGLIKKLNIAPDTKKRPKPTSSTLDMLLSGRNRNTSSKSSFLGRMSSNSVPSSHKQGSGLVKSFIFGRDDSNSRSSMSTSETLVDKERKENQQARNRSAKYSNSQSMPTGQESKPGSDVTQDSSLFQILQRKSMHFDQSFKNNDKSVCQSVSETQTANQFAALRSGNVSRLQSKKLVK</sequence>
<gene>
    <name evidence="2" type="ORF">QJS04_geneDACA011672</name>
</gene>
<feature type="compositionally biased region" description="Acidic residues" evidence="1">
    <location>
        <begin position="332"/>
        <end position="343"/>
    </location>
</feature>
<feature type="region of interest" description="Disordered" evidence="1">
    <location>
        <begin position="549"/>
        <end position="664"/>
    </location>
</feature>
<evidence type="ECO:0000313" key="3">
    <source>
        <dbReference type="Proteomes" id="UP001179952"/>
    </source>
</evidence>
<feature type="compositionally biased region" description="Basic and acidic residues" evidence="1">
    <location>
        <begin position="360"/>
        <end position="369"/>
    </location>
</feature>
<dbReference type="EMBL" id="JAUJYN010000003">
    <property type="protein sequence ID" value="KAK1275776.1"/>
    <property type="molecule type" value="Genomic_DNA"/>
</dbReference>
<evidence type="ECO:0000256" key="1">
    <source>
        <dbReference type="SAM" id="MobiDB-lite"/>
    </source>
</evidence>